<dbReference type="InterPro" id="IPR007527">
    <property type="entry name" value="Znf_SWIM"/>
</dbReference>
<comment type="caution">
    <text evidence="3">The sequence shown here is derived from an EMBL/GenBank/DDBJ whole genome shotgun (WGS) entry which is preliminary data.</text>
</comment>
<dbReference type="GO" id="GO:0008270">
    <property type="term" value="F:zinc ion binding"/>
    <property type="evidence" value="ECO:0007669"/>
    <property type="project" value="UniProtKB-KW"/>
</dbReference>
<keyword evidence="1" id="KW-0863">Zinc-finger</keyword>
<protein>
    <recommendedName>
        <fullName evidence="2">SWIM-type domain-containing protein</fullName>
    </recommendedName>
</protein>
<reference evidence="3 4" key="1">
    <citation type="submission" date="2020-04" db="EMBL/GenBank/DDBJ databases">
        <authorList>
            <person name="Yin C."/>
        </authorList>
    </citation>
    <scope>NUCLEOTIDE SEQUENCE [LARGE SCALE GENOMIC DNA]</scope>
    <source>
        <strain evidence="3 4">Ak56</strain>
    </source>
</reference>
<dbReference type="AlphaFoldDB" id="A0A847SUH1"/>
<name>A0A847SUH1_9BACT</name>
<evidence type="ECO:0000259" key="2">
    <source>
        <dbReference type="PROSITE" id="PS50966"/>
    </source>
</evidence>
<gene>
    <name evidence="3" type="ORF">HGH91_16340</name>
</gene>
<dbReference type="PROSITE" id="PS50966">
    <property type="entry name" value="ZF_SWIM"/>
    <property type="match status" value="1"/>
</dbReference>
<dbReference type="RefSeq" id="WP_168739870.1">
    <property type="nucleotide sequence ID" value="NZ_JABAHZ010000003.1"/>
</dbReference>
<sequence length="557" mass="65087">MKLSLRNYKEVLTKELVKKAGKNIVRECDEVEKDSFQAYVDENEVSFDVAISLNNEKEIIHHSCDCNSKAGFCQHKTALLLHLLKSKPKDRFAKGGRRINQLEILIEEIDPAKLKLWIKDVLVKNKDLELAFIHQFTSQQKKYTPPEVKDYTRNAVKAVIKSRGRAEANEVKKIVELWTDIHDTIVNDYCSNVVDEAAFQNFDALIEAVEDTQAKIATASNRFSKYVESQLLKVLTSLQQLPTDEGWLVAIGYFADRIIGMNFALRTYYLSFVVSVLNGSSQTRKIMVTDKLVKQYTKCNLSQIDYNNIYTKTVFGLVQDSDLFKTYYNVFKPIRFDNDYNGELIGQLVESGHLRLAEKYCQEQIKANVRDEYNELYLQFLKEIYTIEKNEKKLAEVLKELFPFTFDFDDYLFICKQMEIEEERKKWRTRMLARARQMPSFYKAAVIFPFRLMDYEGKYKKMIEYINSSTPYSIIGKYANKMILADRNGFLNELFHKIDDFIDIESDEISADISALAKILENNYSKIELQQVIHNVQKRGWFYKENILISFLRGKKL</sequence>
<evidence type="ECO:0000256" key="1">
    <source>
        <dbReference type="PROSITE-ProRule" id="PRU00325"/>
    </source>
</evidence>
<dbReference type="EMBL" id="JABAHZ010000003">
    <property type="protein sequence ID" value="NLR80202.1"/>
    <property type="molecule type" value="Genomic_DNA"/>
</dbReference>
<organism evidence="3 4">
    <name type="scientific">Chitinophaga eiseniae</name>
    <dbReference type="NCBI Taxonomy" id="634771"/>
    <lineage>
        <taxon>Bacteria</taxon>
        <taxon>Pseudomonadati</taxon>
        <taxon>Bacteroidota</taxon>
        <taxon>Chitinophagia</taxon>
        <taxon>Chitinophagales</taxon>
        <taxon>Chitinophagaceae</taxon>
        <taxon>Chitinophaga</taxon>
    </lineage>
</organism>
<keyword evidence="1" id="KW-0862">Zinc</keyword>
<keyword evidence="4" id="KW-1185">Reference proteome</keyword>
<proteinExistence type="predicted"/>
<keyword evidence="1" id="KW-0479">Metal-binding</keyword>
<accession>A0A847SUH1</accession>
<dbReference type="Proteomes" id="UP000552864">
    <property type="component" value="Unassembled WGS sequence"/>
</dbReference>
<evidence type="ECO:0000313" key="3">
    <source>
        <dbReference type="EMBL" id="NLR80202.1"/>
    </source>
</evidence>
<evidence type="ECO:0000313" key="4">
    <source>
        <dbReference type="Proteomes" id="UP000552864"/>
    </source>
</evidence>
<feature type="domain" description="SWIM-type" evidence="2">
    <location>
        <begin position="47"/>
        <end position="84"/>
    </location>
</feature>